<accession>L1IYU7</accession>
<dbReference type="OMA" id="KNVCSMG"/>
<feature type="active site" description="Nucleophile" evidence="3">
    <location>
        <position position="273"/>
    </location>
</feature>
<dbReference type="AlphaFoldDB" id="L1IYU7"/>
<evidence type="ECO:0000256" key="2">
    <source>
        <dbReference type="ARBA" id="ARBA00022801"/>
    </source>
</evidence>
<dbReference type="SUPFAM" id="SSF55909">
    <property type="entry name" value="Pentein"/>
    <property type="match status" value="1"/>
</dbReference>
<dbReference type="PANTHER" id="PTHR12737:SF9">
    <property type="entry name" value="DIMETHYLARGININASE"/>
    <property type="match status" value="1"/>
</dbReference>
<sequence>MAAVVRGVSAGMARAIRRGGDAPVYSIAVEQHRKYVDAIAQRVRSVIHVPARDDLPDCCFIEDTAVAVGKKILLTRPGARSRREETKDVELTIKSEISRFKSAYSVVSMAEESNEDVTLDGGDVLFTGRHCFVGISSRTNEAGFEFLRKHFASEFAEGAKSIHAIQVKDDLHLKSLATFAGNDQIAFDDSVGGDHFVQEVERLIGATHGYSMHRMSVHEATNVLRVGDALLVSKGCELLPEMQKLAEMAGVKRQDIVGVENSEFAKADGAITCRSLILPHLF</sequence>
<gene>
    <name evidence="4" type="ORF">GUITHDRAFT_112623</name>
</gene>
<dbReference type="EMBL" id="JH993024">
    <property type="protein sequence ID" value="EKX41406.1"/>
    <property type="molecule type" value="Genomic_DNA"/>
</dbReference>
<feature type="active site" description="Proton donor" evidence="3">
    <location>
        <position position="172"/>
    </location>
</feature>
<evidence type="ECO:0000313" key="4">
    <source>
        <dbReference type="EMBL" id="EKX41406.1"/>
    </source>
</evidence>
<dbReference type="GO" id="GO:0016597">
    <property type="term" value="F:amino acid binding"/>
    <property type="evidence" value="ECO:0007669"/>
    <property type="project" value="TreeGrafter"/>
</dbReference>
<dbReference type="EnsemblProtists" id="EKX41406">
    <property type="protein sequence ID" value="EKX41406"/>
    <property type="gene ID" value="GUITHDRAFT_112623"/>
</dbReference>
<protein>
    <submittedName>
        <fullName evidence="4 5">Uncharacterized protein</fullName>
    </submittedName>
</protein>
<dbReference type="eggNOG" id="ENOG502QWPA">
    <property type="taxonomic scope" value="Eukaryota"/>
</dbReference>
<dbReference type="HOGENOM" id="CLU_067923_0_0_1"/>
<dbReference type="InterPro" id="IPR033199">
    <property type="entry name" value="DDAH-like"/>
</dbReference>
<dbReference type="GO" id="GO:0000052">
    <property type="term" value="P:citrulline metabolic process"/>
    <property type="evidence" value="ECO:0007669"/>
    <property type="project" value="TreeGrafter"/>
</dbReference>
<dbReference type="OrthoDB" id="10016839at2759"/>
<dbReference type="PaxDb" id="55529-EKX41406"/>
<reference evidence="6" key="2">
    <citation type="submission" date="2012-11" db="EMBL/GenBank/DDBJ databases">
        <authorList>
            <person name="Kuo A."/>
            <person name="Curtis B.A."/>
            <person name="Tanifuji G."/>
            <person name="Burki F."/>
            <person name="Gruber A."/>
            <person name="Irimia M."/>
            <person name="Maruyama S."/>
            <person name="Arias M.C."/>
            <person name="Ball S.G."/>
            <person name="Gile G.H."/>
            <person name="Hirakawa Y."/>
            <person name="Hopkins J.F."/>
            <person name="Rensing S.A."/>
            <person name="Schmutz J."/>
            <person name="Symeonidi A."/>
            <person name="Elias M."/>
            <person name="Eveleigh R.J."/>
            <person name="Herman E.K."/>
            <person name="Klute M.J."/>
            <person name="Nakayama T."/>
            <person name="Obornik M."/>
            <person name="Reyes-Prieto A."/>
            <person name="Armbrust E.V."/>
            <person name="Aves S.J."/>
            <person name="Beiko R.G."/>
            <person name="Coutinho P."/>
            <person name="Dacks J.B."/>
            <person name="Durnford D.G."/>
            <person name="Fast N.M."/>
            <person name="Green B.R."/>
            <person name="Grisdale C."/>
            <person name="Hempe F."/>
            <person name="Henrissat B."/>
            <person name="Hoppner M.P."/>
            <person name="Ishida K.-I."/>
            <person name="Kim E."/>
            <person name="Koreny L."/>
            <person name="Kroth P.G."/>
            <person name="Liu Y."/>
            <person name="Malik S.-B."/>
            <person name="Maier U.G."/>
            <person name="McRose D."/>
            <person name="Mock T."/>
            <person name="Neilson J.A."/>
            <person name="Onodera N.T."/>
            <person name="Poole A.M."/>
            <person name="Pritham E.J."/>
            <person name="Richards T.A."/>
            <person name="Rocap G."/>
            <person name="Roy S.W."/>
            <person name="Sarai C."/>
            <person name="Schaack S."/>
            <person name="Shirato S."/>
            <person name="Slamovits C.H."/>
            <person name="Spencer D.F."/>
            <person name="Suzuki S."/>
            <person name="Worden A.Z."/>
            <person name="Zauner S."/>
            <person name="Barry K."/>
            <person name="Bell C."/>
            <person name="Bharti A.K."/>
            <person name="Crow J.A."/>
            <person name="Grimwood J."/>
            <person name="Kramer R."/>
            <person name="Lindquist E."/>
            <person name="Lucas S."/>
            <person name="Salamov A."/>
            <person name="McFadden G.I."/>
            <person name="Lane C.E."/>
            <person name="Keeling P.J."/>
            <person name="Gray M.W."/>
            <person name="Grigoriev I.V."/>
            <person name="Archibald J.M."/>
        </authorList>
    </citation>
    <scope>NUCLEOTIDE SEQUENCE</scope>
    <source>
        <strain evidence="6">CCMP2712</strain>
    </source>
</reference>
<dbReference type="KEGG" id="gtt:GUITHDRAFT_112623"/>
<evidence type="ECO:0000313" key="6">
    <source>
        <dbReference type="Proteomes" id="UP000011087"/>
    </source>
</evidence>
<dbReference type="GO" id="GO:0006525">
    <property type="term" value="P:arginine metabolic process"/>
    <property type="evidence" value="ECO:0007669"/>
    <property type="project" value="TreeGrafter"/>
</dbReference>
<dbReference type="GO" id="GO:0045429">
    <property type="term" value="P:positive regulation of nitric oxide biosynthetic process"/>
    <property type="evidence" value="ECO:0007669"/>
    <property type="project" value="TreeGrafter"/>
</dbReference>
<comment type="similarity">
    <text evidence="1">Belongs to the DDAH family.</text>
</comment>
<evidence type="ECO:0000313" key="5">
    <source>
        <dbReference type="EnsemblProtists" id="EKX41406"/>
    </source>
</evidence>
<keyword evidence="6" id="KW-1185">Reference proteome</keyword>
<dbReference type="PANTHER" id="PTHR12737">
    <property type="entry name" value="DIMETHYLARGININE DIMETHYLAMINOHYDROLASE"/>
    <property type="match status" value="1"/>
</dbReference>
<dbReference type="GeneID" id="17297979"/>
<keyword evidence="2" id="KW-0378">Hydrolase</keyword>
<evidence type="ECO:0000256" key="3">
    <source>
        <dbReference type="PIRSR" id="PIRSR633199-1"/>
    </source>
</evidence>
<dbReference type="Proteomes" id="UP000011087">
    <property type="component" value="Unassembled WGS sequence"/>
</dbReference>
<dbReference type="RefSeq" id="XP_005828386.1">
    <property type="nucleotide sequence ID" value="XM_005828329.1"/>
</dbReference>
<reference evidence="4 6" key="1">
    <citation type="journal article" date="2012" name="Nature">
        <title>Algal genomes reveal evolutionary mosaicism and the fate of nucleomorphs.</title>
        <authorList>
            <consortium name="DOE Joint Genome Institute"/>
            <person name="Curtis B.A."/>
            <person name="Tanifuji G."/>
            <person name="Burki F."/>
            <person name="Gruber A."/>
            <person name="Irimia M."/>
            <person name="Maruyama S."/>
            <person name="Arias M.C."/>
            <person name="Ball S.G."/>
            <person name="Gile G.H."/>
            <person name="Hirakawa Y."/>
            <person name="Hopkins J.F."/>
            <person name="Kuo A."/>
            <person name="Rensing S.A."/>
            <person name="Schmutz J."/>
            <person name="Symeonidi A."/>
            <person name="Elias M."/>
            <person name="Eveleigh R.J."/>
            <person name="Herman E.K."/>
            <person name="Klute M.J."/>
            <person name="Nakayama T."/>
            <person name="Obornik M."/>
            <person name="Reyes-Prieto A."/>
            <person name="Armbrust E.V."/>
            <person name="Aves S.J."/>
            <person name="Beiko R.G."/>
            <person name="Coutinho P."/>
            <person name="Dacks J.B."/>
            <person name="Durnford D.G."/>
            <person name="Fast N.M."/>
            <person name="Green B.R."/>
            <person name="Grisdale C.J."/>
            <person name="Hempel F."/>
            <person name="Henrissat B."/>
            <person name="Hoppner M.P."/>
            <person name="Ishida K."/>
            <person name="Kim E."/>
            <person name="Koreny L."/>
            <person name="Kroth P.G."/>
            <person name="Liu Y."/>
            <person name="Malik S.B."/>
            <person name="Maier U.G."/>
            <person name="McRose D."/>
            <person name="Mock T."/>
            <person name="Neilson J.A."/>
            <person name="Onodera N.T."/>
            <person name="Poole A.M."/>
            <person name="Pritham E.J."/>
            <person name="Richards T.A."/>
            <person name="Rocap G."/>
            <person name="Roy S.W."/>
            <person name="Sarai C."/>
            <person name="Schaack S."/>
            <person name="Shirato S."/>
            <person name="Slamovits C.H."/>
            <person name="Spencer D.F."/>
            <person name="Suzuki S."/>
            <person name="Worden A.Z."/>
            <person name="Zauner S."/>
            <person name="Barry K."/>
            <person name="Bell C."/>
            <person name="Bharti A.K."/>
            <person name="Crow J.A."/>
            <person name="Grimwood J."/>
            <person name="Kramer R."/>
            <person name="Lindquist E."/>
            <person name="Lucas S."/>
            <person name="Salamov A."/>
            <person name="McFadden G.I."/>
            <person name="Lane C.E."/>
            <person name="Keeling P.J."/>
            <person name="Gray M.W."/>
            <person name="Grigoriev I.V."/>
            <person name="Archibald J.M."/>
        </authorList>
    </citation>
    <scope>NUCLEOTIDE SEQUENCE</scope>
    <source>
        <strain evidence="4 6">CCMP2712</strain>
    </source>
</reference>
<evidence type="ECO:0000256" key="1">
    <source>
        <dbReference type="ARBA" id="ARBA00008532"/>
    </source>
</evidence>
<organism evidence="4">
    <name type="scientific">Guillardia theta (strain CCMP2712)</name>
    <name type="common">Cryptophyte</name>
    <dbReference type="NCBI Taxonomy" id="905079"/>
    <lineage>
        <taxon>Eukaryota</taxon>
        <taxon>Cryptophyceae</taxon>
        <taxon>Pyrenomonadales</taxon>
        <taxon>Geminigeraceae</taxon>
        <taxon>Guillardia</taxon>
    </lineage>
</organism>
<dbReference type="GO" id="GO:0016403">
    <property type="term" value="F:dimethylargininase activity"/>
    <property type="evidence" value="ECO:0007669"/>
    <property type="project" value="TreeGrafter"/>
</dbReference>
<name>L1IYU7_GUITC</name>
<dbReference type="Pfam" id="PF02274">
    <property type="entry name" value="ADI"/>
    <property type="match status" value="1"/>
</dbReference>
<proteinExistence type="inferred from homology"/>
<dbReference type="Gene3D" id="3.75.10.10">
    <property type="entry name" value="L-arginine/glycine Amidinotransferase, Chain A"/>
    <property type="match status" value="1"/>
</dbReference>
<reference evidence="5" key="3">
    <citation type="submission" date="2016-03" db="UniProtKB">
        <authorList>
            <consortium name="EnsemblProtists"/>
        </authorList>
    </citation>
    <scope>IDENTIFICATION</scope>
</reference>